<sequence>MRALARSAHVLTEHIDANSNETFLATATEWENLRKLVALLNYRPAPQSSASTTLALLAAEGISGTFDKGFGVKSKPDDGSAPVIFETLEAIDLDADLNALRAADWNRSTATLAQSGDIVTFPLAAALEGSSVGDVGVLACMNTFVAVSLAGLAPDALQLKLHNPAPGWPAQPSLADTTLWLTARSRRAPKVSGQNVVSLPPGGIPVADGSVLMWYQGGNWQAARVEASEGSRIVLDRNGPSAGTEVFLALEAHRQRYTIDDDGHEENRIVLPLEADRQSGALFTPGLVRVGEASVQTVSDAHDYLASPGYYWLYYTTGDQLLDSVSYASQLSVELSGKAESLSTGDLLVVEDQDGEYSAAHLESLDAGADSVQLELTPSPVNAALLQGNFRHRLRPAGFDRNTASIMDGDYNIRLQSLPASLKPGRRVIVSDGARARQALVTQVDRAANRIRLQPPAEGFAAWNTLIYGNAVAAGHGETAREKVLGSGDATLGNQTFELKADDLSHIADPAFAQGVRADIEVRVDDRQWLQVYSLGDSGPEDHHYAVALLENGNASLSFGDGTHGRRLPTGNNNVRVRYRRGAGLVGNLSPAGWSRRSAATPGSMLSCSRCPPAAAMTGKIPPPCGTMPRPRP</sequence>
<name>A0ABW2A1C2_9GAMM</name>
<evidence type="ECO:0000313" key="2">
    <source>
        <dbReference type="Proteomes" id="UP001596422"/>
    </source>
</evidence>
<protein>
    <recommendedName>
        <fullName evidence="3">Tip attachment protein J domain-containing protein</fullName>
    </recommendedName>
</protein>
<comment type="caution">
    <text evidence="1">The sequence shown here is derived from an EMBL/GenBank/DDBJ whole genome shotgun (WGS) entry which is preliminary data.</text>
</comment>
<reference evidence="2" key="1">
    <citation type="journal article" date="2019" name="Int. J. Syst. Evol. Microbiol.">
        <title>The Global Catalogue of Microorganisms (GCM) 10K type strain sequencing project: providing services to taxonomists for standard genome sequencing and annotation.</title>
        <authorList>
            <consortium name="The Broad Institute Genomics Platform"/>
            <consortium name="The Broad Institute Genome Sequencing Center for Infectious Disease"/>
            <person name="Wu L."/>
            <person name="Ma J."/>
        </authorList>
    </citation>
    <scope>NUCLEOTIDE SEQUENCE [LARGE SCALE GENOMIC DNA]</scope>
    <source>
        <strain evidence="2">NBRC 111756</strain>
    </source>
</reference>
<keyword evidence="2" id="KW-1185">Reference proteome</keyword>
<proteinExistence type="predicted"/>
<evidence type="ECO:0008006" key="3">
    <source>
        <dbReference type="Google" id="ProtNLM"/>
    </source>
</evidence>
<dbReference type="EMBL" id="JBHSWE010000001">
    <property type="protein sequence ID" value="MFC6671253.1"/>
    <property type="molecule type" value="Genomic_DNA"/>
</dbReference>
<dbReference type="RefSeq" id="WP_379909765.1">
    <property type="nucleotide sequence ID" value="NZ_JBHSWE010000001.1"/>
</dbReference>
<accession>A0ABW2A1C2</accession>
<dbReference type="Proteomes" id="UP001596422">
    <property type="component" value="Unassembled WGS sequence"/>
</dbReference>
<evidence type="ECO:0000313" key="1">
    <source>
        <dbReference type="EMBL" id="MFC6671253.1"/>
    </source>
</evidence>
<gene>
    <name evidence="1" type="ORF">ACFQDL_15085</name>
</gene>
<organism evidence="1 2">
    <name type="scientific">Marinobacterium aestuariivivens</name>
    <dbReference type="NCBI Taxonomy" id="1698799"/>
    <lineage>
        <taxon>Bacteria</taxon>
        <taxon>Pseudomonadati</taxon>
        <taxon>Pseudomonadota</taxon>
        <taxon>Gammaproteobacteria</taxon>
        <taxon>Oceanospirillales</taxon>
        <taxon>Oceanospirillaceae</taxon>
        <taxon>Marinobacterium</taxon>
    </lineage>
</organism>